<feature type="domain" description="Glycosyltransferase 2-like" evidence="1">
    <location>
        <begin position="9"/>
        <end position="156"/>
    </location>
</feature>
<reference evidence="2 3" key="1">
    <citation type="submission" date="2018-08" db="EMBL/GenBank/DDBJ databases">
        <title>A genome reference for cultivated species of the human gut microbiota.</title>
        <authorList>
            <person name="Zou Y."/>
            <person name="Xue W."/>
            <person name="Luo G."/>
        </authorList>
    </citation>
    <scope>NUCLEOTIDE SEQUENCE [LARGE SCALE GENOMIC DNA]</scope>
    <source>
        <strain evidence="2 3">AF10-17</strain>
    </source>
</reference>
<evidence type="ECO:0000313" key="3">
    <source>
        <dbReference type="Proteomes" id="UP000285776"/>
    </source>
</evidence>
<dbReference type="Proteomes" id="UP000285776">
    <property type="component" value="Unassembled WGS sequence"/>
</dbReference>
<dbReference type="AlphaFoldDB" id="A0AA92U9J2"/>
<name>A0AA92U9J2_9BACT</name>
<dbReference type="Pfam" id="PF00535">
    <property type="entry name" value="Glycos_transf_2"/>
    <property type="match status" value="1"/>
</dbReference>
<dbReference type="EMBL" id="QSAV01000050">
    <property type="protein sequence ID" value="RGW75911.1"/>
    <property type="molecule type" value="Genomic_DNA"/>
</dbReference>
<evidence type="ECO:0000259" key="1">
    <source>
        <dbReference type="Pfam" id="PF00535"/>
    </source>
</evidence>
<gene>
    <name evidence="2" type="ORF">DWV53_12690</name>
</gene>
<sequence length="317" mass="37360">MKNDNILVSVVCDVYNHEPYLRQCFDGFVMQKTNFKFEVLVHDDASTDKSAEIIIEYTNKYPDIFKPIIQKENQYSKGVGIWKTYQFPRVKGKYVAFCEGDDYWIDPLKLQKQVTAIESDSKNTMVYTAFSTVDETGNSIYRYDLHYNMRKSKSGNILPFLLFRNVVMTVSCMVNRKVLESKLYLDCNKSLDYNLFLAASLLGNCIYLDHNTCSYRKVGYSMTNSNRNLVQQHFLQVWEYYVEIVLNNSKQRIIADKNLTLNFILAKSIDLWLKGFGTKYVKEVISHRRMLWHIFPACFLELQYLFSYNIKKLFIHE</sequence>
<dbReference type="SUPFAM" id="SSF53448">
    <property type="entry name" value="Nucleotide-diphospho-sugar transferases"/>
    <property type="match status" value="1"/>
</dbReference>
<dbReference type="PANTHER" id="PTHR22916:SF3">
    <property type="entry name" value="UDP-GLCNAC:BETAGAL BETA-1,3-N-ACETYLGLUCOSAMINYLTRANSFERASE-LIKE PROTEIN 1"/>
    <property type="match status" value="1"/>
</dbReference>
<dbReference type="PANTHER" id="PTHR22916">
    <property type="entry name" value="GLYCOSYLTRANSFERASE"/>
    <property type="match status" value="1"/>
</dbReference>
<proteinExistence type="predicted"/>
<dbReference type="InterPro" id="IPR001173">
    <property type="entry name" value="Glyco_trans_2-like"/>
</dbReference>
<evidence type="ECO:0000313" key="2">
    <source>
        <dbReference type="EMBL" id="RGW75911.1"/>
    </source>
</evidence>
<dbReference type="Gene3D" id="3.90.550.10">
    <property type="entry name" value="Spore Coat Polysaccharide Biosynthesis Protein SpsA, Chain A"/>
    <property type="match status" value="1"/>
</dbReference>
<accession>A0AA92U9J2</accession>
<dbReference type="InterPro" id="IPR029044">
    <property type="entry name" value="Nucleotide-diphossugar_trans"/>
</dbReference>
<dbReference type="GO" id="GO:0016758">
    <property type="term" value="F:hexosyltransferase activity"/>
    <property type="evidence" value="ECO:0007669"/>
    <property type="project" value="UniProtKB-ARBA"/>
</dbReference>
<dbReference type="RefSeq" id="WP_118154561.1">
    <property type="nucleotide sequence ID" value="NZ_QSAV01000050.1"/>
</dbReference>
<protein>
    <submittedName>
        <fullName evidence="2">Glycosyltransferase</fullName>
    </submittedName>
</protein>
<organism evidence="2 3">
    <name type="scientific">Segatella copri</name>
    <dbReference type="NCBI Taxonomy" id="165179"/>
    <lineage>
        <taxon>Bacteria</taxon>
        <taxon>Pseudomonadati</taxon>
        <taxon>Bacteroidota</taxon>
        <taxon>Bacteroidia</taxon>
        <taxon>Bacteroidales</taxon>
        <taxon>Prevotellaceae</taxon>
        <taxon>Segatella</taxon>
    </lineage>
</organism>
<comment type="caution">
    <text evidence="2">The sequence shown here is derived from an EMBL/GenBank/DDBJ whole genome shotgun (WGS) entry which is preliminary data.</text>
</comment>